<dbReference type="EMBL" id="FNPF01000003">
    <property type="protein sequence ID" value="SDY06461.1"/>
    <property type="molecule type" value="Genomic_DNA"/>
</dbReference>
<keyword evidence="7 15" id="KW-0547">Nucleotide-binding</keyword>
<evidence type="ECO:0000256" key="5">
    <source>
        <dbReference type="ARBA" id="ARBA00022692"/>
    </source>
</evidence>
<dbReference type="Gene3D" id="1.20.58.760">
    <property type="entry name" value="Peptidase M41"/>
    <property type="match status" value="1"/>
</dbReference>
<organism evidence="19 20">
    <name type="scientific">Citreimonas salinaria</name>
    <dbReference type="NCBI Taxonomy" id="321339"/>
    <lineage>
        <taxon>Bacteria</taxon>
        <taxon>Pseudomonadati</taxon>
        <taxon>Pseudomonadota</taxon>
        <taxon>Alphaproteobacteria</taxon>
        <taxon>Rhodobacterales</taxon>
        <taxon>Roseobacteraceae</taxon>
        <taxon>Citreimonas</taxon>
    </lineage>
</organism>
<dbReference type="GO" id="GO:0030163">
    <property type="term" value="P:protein catabolic process"/>
    <property type="evidence" value="ECO:0007669"/>
    <property type="project" value="UniProtKB-UniRule"/>
</dbReference>
<keyword evidence="6 15" id="KW-0479">Metal-binding</keyword>
<evidence type="ECO:0000313" key="20">
    <source>
        <dbReference type="Proteomes" id="UP000199286"/>
    </source>
</evidence>
<dbReference type="SMART" id="SM00382">
    <property type="entry name" value="AAA"/>
    <property type="match status" value="1"/>
</dbReference>
<feature type="binding site" evidence="15">
    <location>
        <position position="533"/>
    </location>
    <ligand>
        <name>Zn(2+)</name>
        <dbReference type="ChEBI" id="CHEBI:29105"/>
        <note>catalytic</note>
    </ligand>
</feature>
<evidence type="ECO:0000256" key="13">
    <source>
        <dbReference type="ARBA" id="ARBA00023136"/>
    </source>
</evidence>
<evidence type="ECO:0000256" key="7">
    <source>
        <dbReference type="ARBA" id="ARBA00022741"/>
    </source>
</evidence>
<comment type="similarity">
    <text evidence="2 15">In the C-terminal section; belongs to the peptidase M41 family.</text>
</comment>
<feature type="transmembrane region" description="Helical" evidence="15">
    <location>
        <begin position="138"/>
        <end position="155"/>
    </location>
</feature>
<evidence type="ECO:0000313" key="19">
    <source>
        <dbReference type="EMBL" id="SDY06461.1"/>
    </source>
</evidence>
<keyword evidence="8 15" id="KW-0378">Hydrolase</keyword>
<dbReference type="InterPro" id="IPR003593">
    <property type="entry name" value="AAA+_ATPase"/>
</dbReference>
<evidence type="ECO:0000256" key="9">
    <source>
        <dbReference type="ARBA" id="ARBA00022833"/>
    </source>
</evidence>
<keyword evidence="19" id="KW-0132">Cell division</keyword>
<dbReference type="GO" id="GO:0005524">
    <property type="term" value="F:ATP binding"/>
    <property type="evidence" value="ECO:0007669"/>
    <property type="project" value="UniProtKB-UniRule"/>
</dbReference>
<dbReference type="InterPro" id="IPR011546">
    <property type="entry name" value="Pept_M41_FtsH_extracell"/>
</dbReference>
<evidence type="ECO:0000256" key="3">
    <source>
        <dbReference type="ARBA" id="ARBA00022475"/>
    </source>
</evidence>
<dbReference type="Pfam" id="PF00004">
    <property type="entry name" value="AAA"/>
    <property type="match status" value="1"/>
</dbReference>
<evidence type="ECO:0000256" key="1">
    <source>
        <dbReference type="ARBA" id="ARBA00004370"/>
    </source>
</evidence>
<dbReference type="Proteomes" id="UP000199286">
    <property type="component" value="Unassembled WGS sequence"/>
</dbReference>
<dbReference type="FunFam" id="3.40.50.300:FF:000001">
    <property type="entry name" value="ATP-dependent zinc metalloprotease FtsH"/>
    <property type="match status" value="1"/>
</dbReference>
<evidence type="ECO:0000256" key="16">
    <source>
        <dbReference type="RuleBase" id="RU003651"/>
    </source>
</evidence>
<dbReference type="HAMAP" id="MF_01458">
    <property type="entry name" value="FtsH"/>
    <property type="match status" value="1"/>
</dbReference>
<dbReference type="InterPro" id="IPR003959">
    <property type="entry name" value="ATPase_AAA_core"/>
</dbReference>
<dbReference type="Gene3D" id="3.30.720.210">
    <property type="match status" value="1"/>
</dbReference>
<dbReference type="SUPFAM" id="SSF140990">
    <property type="entry name" value="FtsH protease domain-like"/>
    <property type="match status" value="1"/>
</dbReference>
<dbReference type="STRING" id="321339.SAMN05444340_10330"/>
<proteinExistence type="inferred from homology"/>
<dbReference type="EC" id="3.4.24.-" evidence="15"/>
<keyword evidence="12 15" id="KW-0482">Metalloprotease</keyword>
<evidence type="ECO:0000256" key="10">
    <source>
        <dbReference type="ARBA" id="ARBA00022840"/>
    </source>
</evidence>
<keyword evidence="19" id="KW-0131">Cell cycle</keyword>
<evidence type="ECO:0000256" key="12">
    <source>
        <dbReference type="ARBA" id="ARBA00023049"/>
    </source>
</evidence>
<dbReference type="InterPro" id="IPR037219">
    <property type="entry name" value="Peptidase_M41-like"/>
</dbReference>
<comment type="cofactor">
    <cofactor evidence="15">
        <name>Zn(2+)</name>
        <dbReference type="ChEBI" id="CHEBI:29105"/>
    </cofactor>
    <text evidence="15">Binds 1 zinc ion per subunit.</text>
</comment>
<comment type="subunit">
    <text evidence="15">Homohexamer.</text>
</comment>
<protein>
    <recommendedName>
        <fullName evidence="15">ATP-dependent zinc metalloprotease FtsH</fullName>
        <ecNumber evidence="15">3.4.24.-</ecNumber>
    </recommendedName>
</protein>
<keyword evidence="10 15" id="KW-0067">ATP-binding</keyword>
<dbReference type="AlphaFoldDB" id="A0A1H3GT57"/>
<dbReference type="GO" id="GO:0005886">
    <property type="term" value="C:plasma membrane"/>
    <property type="evidence" value="ECO:0007669"/>
    <property type="project" value="UniProtKB-SubCell"/>
</dbReference>
<feature type="domain" description="AAA+ ATPase" evidence="18">
    <location>
        <begin position="228"/>
        <end position="367"/>
    </location>
</feature>
<dbReference type="FunFam" id="1.10.8.60:FF:000001">
    <property type="entry name" value="ATP-dependent zinc metalloprotease FtsH"/>
    <property type="match status" value="1"/>
</dbReference>
<dbReference type="Pfam" id="PF06480">
    <property type="entry name" value="FtsH_ext"/>
    <property type="match status" value="1"/>
</dbReference>
<dbReference type="Pfam" id="PF17862">
    <property type="entry name" value="AAA_lid_3"/>
    <property type="match status" value="1"/>
</dbReference>
<dbReference type="SUPFAM" id="SSF52540">
    <property type="entry name" value="P-loop containing nucleoside triphosphate hydrolases"/>
    <property type="match status" value="1"/>
</dbReference>
<dbReference type="PANTHER" id="PTHR23076">
    <property type="entry name" value="METALLOPROTEASE M41 FTSH"/>
    <property type="match status" value="1"/>
</dbReference>
<comment type="subcellular location">
    <subcellularLocation>
        <location evidence="15">Cell membrane</location>
        <topology evidence="15">Multi-pass membrane protein</topology>
        <orientation evidence="15">Cytoplasmic side</orientation>
    </subcellularLocation>
    <subcellularLocation>
        <location evidence="1">Membrane</location>
    </subcellularLocation>
</comment>
<feature type="binding site" evidence="15">
    <location>
        <begin position="236"/>
        <end position="243"/>
    </location>
    <ligand>
        <name>ATP</name>
        <dbReference type="ChEBI" id="CHEBI:30616"/>
    </ligand>
</feature>
<dbReference type="GO" id="GO:0004222">
    <property type="term" value="F:metalloendopeptidase activity"/>
    <property type="evidence" value="ECO:0007669"/>
    <property type="project" value="InterPro"/>
</dbReference>
<reference evidence="19 20" key="1">
    <citation type="submission" date="2016-10" db="EMBL/GenBank/DDBJ databases">
        <authorList>
            <person name="de Groot N.N."/>
        </authorList>
    </citation>
    <scope>NUCLEOTIDE SEQUENCE [LARGE SCALE GENOMIC DNA]</scope>
    <source>
        <strain evidence="19 20">DSM 26880</strain>
    </source>
</reference>
<comment type="similarity">
    <text evidence="16">Belongs to the AAA ATPase family.</text>
</comment>
<keyword evidence="13 15" id="KW-0472">Membrane</keyword>
<evidence type="ECO:0000256" key="8">
    <source>
        <dbReference type="ARBA" id="ARBA00022801"/>
    </source>
</evidence>
<accession>A0A1H3GT57</accession>
<comment type="similarity">
    <text evidence="14 15">In the central section; belongs to the AAA ATPase family.</text>
</comment>
<sequence>MHRRGASLAGPVADHGNQIVAEDSEPSKTADRGPFAQWTGPFLVALAFMAVLLIQLLPDPTATATVSYTEMKSLIRNAQVQQVTLEEDSIVAELQTRHESGAQQVRAIVPAQDDPDLLPLLERMDVEVTAVAPGSPSVLWSFLPWILIVGFYFWVARRLSAGALGDGFGGAKGGLGGFLGGRSAQPTKPTGKVTFDQVAGQEQAKREVSELVEFLRDPDRFQKVGATVPHGVLLMGPPGTGKTLVARALAGEADVPFFSTSGSEFIEMFVGVGAGRVRRMFEEARKQAPSIIFIDELDSIGRTRGTGLGGGHDEREQTLNQILAELDGFTAREAVVVLAATNRPDVLDPALLRPGRFDRHVTLSLPDRAARRAILDVHAKGLPLSRNADLDRIAAGTPGFSGADLKNLLNESAIGAARRSSSEIAPADLDEARDRVMMGTVLTLAIQPDERHRLAVHEAGHAAAAYYLPGADPLYKVTIIPRGHSLGSTHMLPDNERHTLPESFLRAQLAITLAGRAAERLLLGSVSSGADDDIRRATATARAMVARWGMDPEIGPVDLRESEDHPFLGQQISKPRTFADETAARVDQAVMTLLREAEDDAVRVLDEHRGQVDALVRRLESEETLEIGAIRDCLGSVANVTPFAKASSKKEGEA</sequence>
<feature type="region of interest" description="Disordered" evidence="17">
    <location>
        <begin position="1"/>
        <end position="33"/>
    </location>
</feature>
<dbReference type="GO" id="GO:0016887">
    <property type="term" value="F:ATP hydrolysis activity"/>
    <property type="evidence" value="ECO:0007669"/>
    <property type="project" value="UniProtKB-UniRule"/>
</dbReference>
<keyword evidence="3 15" id="KW-1003">Cell membrane</keyword>
<dbReference type="GO" id="GO:0008270">
    <property type="term" value="F:zinc ion binding"/>
    <property type="evidence" value="ECO:0007669"/>
    <property type="project" value="UniProtKB-UniRule"/>
</dbReference>
<evidence type="ECO:0000256" key="14">
    <source>
        <dbReference type="ARBA" id="ARBA00061570"/>
    </source>
</evidence>
<evidence type="ECO:0000256" key="15">
    <source>
        <dbReference type="HAMAP-Rule" id="MF_01458"/>
    </source>
</evidence>
<evidence type="ECO:0000256" key="11">
    <source>
        <dbReference type="ARBA" id="ARBA00022989"/>
    </source>
</evidence>
<keyword evidence="11 15" id="KW-1133">Transmembrane helix</keyword>
<dbReference type="PROSITE" id="PS00674">
    <property type="entry name" value="AAA"/>
    <property type="match status" value="1"/>
</dbReference>
<dbReference type="CDD" id="cd19501">
    <property type="entry name" value="RecA-like_FtsH"/>
    <property type="match status" value="1"/>
</dbReference>
<dbReference type="InterPro" id="IPR003960">
    <property type="entry name" value="ATPase_AAA_CS"/>
</dbReference>
<keyword evidence="4 15" id="KW-0645">Protease</keyword>
<dbReference type="GO" id="GO:0004176">
    <property type="term" value="F:ATP-dependent peptidase activity"/>
    <property type="evidence" value="ECO:0007669"/>
    <property type="project" value="InterPro"/>
</dbReference>
<feature type="binding site" evidence="15">
    <location>
        <position position="457"/>
    </location>
    <ligand>
        <name>Zn(2+)</name>
        <dbReference type="ChEBI" id="CHEBI:29105"/>
        <note>catalytic</note>
    </ligand>
</feature>
<evidence type="ECO:0000256" key="4">
    <source>
        <dbReference type="ARBA" id="ARBA00022670"/>
    </source>
</evidence>
<evidence type="ECO:0000256" key="6">
    <source>
        <dbReference type="ARBA" id="ARBA00022723"/>
    </source>
</evidence>
<keyword evidence="20" id="KW-1185">Reference proteome</keyword>
<feature type="binding site" evidence="15">
    <location>
        <position position="461"/>
    </location>
    <ligand>
        <name>Zn(2+)</name>
        <dbReference type="ChEBI" id="CHEBI:29105"/>
        <note>catalytic</note>
    </ligand>
</feature>
<dbReference type="InterPro" id="IPR041569">
    <property type="entry name" value="AAA_lid_3"/>
</dbReference>
<evidence type="ECO:0000259" key="18">
    <source>
        <dbReference type="SMART" id="SM00382"/>
    </source>
</evidence>
<feature type="active site" evidence="15">
    <location>
        <position position="458"/>
    </location>
</feature>
<dbReference type="GO" id="GO:0051301">
    <property type="term" value="P:cell division"/>
    <property type="evidence" value="ECO:0007669"/>
    <property type="project" value="UniProtKB-KW"/>
</dbReference>
<dbReference type="InterPro" id="IPR027417">
    <property type="entry name" value="P-loop_NTPase"/>
</dbReference>
<keyword evidence="5 15" id="KW-0812">Transmembrane</keyword>
<dbReference type="Pfam" id="PF01434">
    <property type="entry name" value="Peptidase_M41"/>
    <property type="match status" value="1"/>
</dbReference>
<dbReference type="Gene3D" id="1.10.8.60">
    <property type="match status" value="1"/>
</dbReference>
<dbReference type="PANTHER" id="PTHR23076:SF97">
    <property type="entry name" value="ATP-DEPENDENT ZINC METALLOPROTEASE YME1L1"/>
    <property type="match status" value="1"/>
</dbReference>
<keyword evidence="9 15" id="KW-0862">Zinc</keyword>
<evidence type="ECO:0000256" key="17">
    <source>
        <dbReference type="SAM" id="MobiDB-lite"/>
    </source>
</evidence>
<name>A0A1H3GT57_9RHOB</name>
<comment type="function">
    <text evidence="15">Acts as a processive, ATP-dependent zinc metallopeptidase for both cytoplasmic and membrane proteins. Plays a role in the quality control of integral membrane proteins.</text>
</comment>
<feature type="transmembrane region" description="Helical" evidence="15">
    <location>
        <begin position="38"/>
        <end position="57"/>
    </location>
</feature>
<evidence type="ECO:0000256" key="2">
    <source>
        <dbReference type="ARBA" id="ARBA00010044"/>
    </source>
</evidence>
<dbReference type="FunFam" id="1.20.58.760:FF:000001">
    <property type="entry name" value="ATP-dependent zinc metalloprotease FtsH"/>
    <property type="match status" value="1"/>
</dbReference>
<gene>
    <name evidence="15" type="primary">ftsH</name>
    <name evidence="19" type="ORF">SAMN05444340_10330</name>
</gene>
<dbReference type="NCBIfam" id="TIGR01241">
    <property type="entry name" value="FtsH_fam"/>
    <property type="match status" value="1"/>
</dbReference>
<dbReference type="GO" id="GO:0006508">
    <property type="term" value="P:proteolysis"/>
    <property type="evidence" value="ECO:0007669"/>
    <property type="project" value="UniProtKB-KW"/>
</dbReference>
<dbReference type="InterPro" id="IPR005936">
    <property type="entry name" value="FtsH"/>
</dbReference>
<dbReference type="InterPro" id="IPR000642">
    <property type="entry name" value="Peptidase_M41"/>
</dbReference>
<dbReference type="Gene3D" id="3.40.50.300">
    <property type="entry name" value="P-loop containing nucleotide triphosphate hydrolases"/>
    <property type="match status" value="1"/>
</dbReference>